<accession>B6TGQ5</accession>
<reference evidence="2" key="1">
    <citation type="journal article" date="2009" name="Plant Mol. Biol.">
        <title>Insights into corn genes derived from large-scale cDNA sequencing.</title>
        <authorList>
            <person name="Alexandrov N.N."/>
            <person name="Brover V.V."/>
            <person name="Freidin S."/>
            <person name="Troukhan M.E."/>
            <person name="Tatarinova T.V."/>
            <person name="Zhang H."/>
            <person name="Swaller T.J."/>
            <person name="Lu Y.P."/>
            <person name="Bouck J."/>
            <person name="Flavell R.B."/>
            <person name="Feldmann K.A."/>
        </authorList>
    </citation>
    <scope>NUCLEOTIDE SEQUENCE</scope>
</reference>
<protein>
    <submittedName>
        <fullName evidence="2">Uncharacterized protein</fullName>
    </submittedName>
</protein>
<dbReference type="AlphaFoldDB" id="B6TGQ5"/>
<name>B6TGQ5_MAIZE</name>
<sequence>MRVGSSSLLPLAQATPAEKTPRCVGQVVDSHSESVDTAHSSRSAPTLISETLSRGGRNQTKVRPCLQLKACGILHPFLFYICNFKSHLPSAPSSPTIAVRNWRGL</sequence>
<proteinExistence type="evidence at transcript level"/>
<feature type="region of interest" description="Disordered" evidence="1">
    <location>
        <begin position="1"/>
        <end position="52"/>
    </location>
</feature>
<organism evidence="2">
    <name type="scientific">Zea mays</name>
    <name type="common">Maize</name>
    <dbReference type="NCBI Taxonomy" id="4577"/>
    <lineage>
        <taxon>Eukaryota</taxon>
        <taxon>Viridiplantae</taxon>
        <taxon>Streptophyta</taxon>
        <taxon>Embryophyta</taxon>
        <taxon>Tracheophyta</taxon>
        <taxon>Spermatophyta</taxon>
        <taxon>Magnoliopsida</taxon>
        <taxon>Liliopsida</taxon>
        <taxon>Poales</taxon>
        <taxon>Poaceae</taxon>
        <taxon>PACMAD clade</taxon>
        <taxon>Panicoideae</taxon>
        <taxon>Andropogonodae</taxon>
        <taxon>Andropogoneae</taxon>
        <taxon>Tripsacinae</taxon>
        <taxon>Zea</taxon>
    </lineage>
</organism>
<evidence type="ECO:0000313" key="2">
    <source>
        <dbReference type="EMBL" id="ACG36288.1"/>
    </source>
</evidence>
<evidence type="ECO:0000256" key="1">
    <source>
        <dbReference type="SAM" id="MobiDB-lite"/>
    </source>
</evidence>
<dbReference type="EMBL" id="EU964170">
    <property type="protein sequence ID" value="ACG36288.1"/>
    <property type="molecule type" value="mRNA"/>
</dbReference>
<feature type="compositionally biased region" description="Polar residues" evidence="1">
    <location>
        <begin position="37"/>
        <end position="52"/>
    </location>
</feature>